<dbReference type="OrthoDB" id="9791162at2"/>
<organism evidence="2 3">
    <name type="scientific">Lachnotalea glycerini</name>
    <dbReference type="NCBI Taxonomy" id="1763509"/>
    <lineage>
        <taxon>Bacteria</taxon>
        <taxon>Bacillati</taxon>
        <taxon>Bacillota</taxon>
        <taxon>Clostridia</taxon>
        <taxon>Lachnospirales</taxon>
        <taxon>Lachnospiraceae</taxon>
        <taxon>Lachnotalea</taxon>
    </lineage>
</organism>
<dbReference type="AlphaFoldDB" id="A0A371JBN6"/>
<dbReference type="PANTHER" id="PTHR13696">
    <property type="entry name" value="P-LOOP CONTAINING NUCLEOSIDE TRIPHOSPHATE HYDROLASE"/>
    <property type="match status" value="1"/>
</dbReference>
<dbReference type="EMBL" id="NOKA02000046">
    <property type="protein sequence ID" value="RDY30169.1"/>
    <property type="molecule type" value="Genomic_DNA"/>
</dbReference>
<keyword evidence="3" id="KW-1185">Reference proteome</keyword>
<gene>
    <name evidence="2" type="ORF">CG710_016150</name>
</gene>
<proteinExistence type="predicted"/>
<evidence type="ECO:0000259" key="1">
    <source>
        <dbReference type="Pfam" id="PF13614"/>
    </source>
</evidence>
<accession>A0A371JBN6</accession>
<dbReference type="InterPro" id="IPR027417">
    <property type="entry name" value="P-loop_NTPase"/>
</dbReference>
<feature type="domain" description="AAA" evidence="1">
    <location>
        <begin position="1"/>
        <end position="180"/>
    </location>
</feature>
<sequence>MKTTSLLNLKGGIGKSQTAINTSYNLTTLHNKKVLLIDNDIQGNTSKFFKRYNPIDTKGTAELLRNKAVYVKDLIKHTEYENLDIITANMHLESAMMEVTFDKESSQHDRFREKLEQVSDLYDYCFIDNAPSIGMQVINALCASDEVIIPIQLDNWSLDGLEILTKTVEQIKILNNDIKIAGCLITAYQKNEMTEAAEEWLRTQCNQYIFNQRIRFSKKVSTSTYYNQPLDLFSKRCAAAVDYRRFVKEYLERGEV</sequence>
<dbReference type="Proteomes" id="UP000216411">
    <property type="component" value="Unassembled WGS sequence"/>
</dbReference>
<dbReference type="PANTHER" id="PTHR13696:SF52">
    <property type="entry name" value="PARA FAMILY PROTEIN CT_582"/>
    <property type="match status" value="1"/>
</dbReference>
<protein>
    <submittedName>
        <fullName evidence="2">ParA family protein</fullName>
    </submittedName>
</protein>
<dbReference type="Gene3D" id="3.40.50.300">
    <property type="entry name" value="P-loop containing nucleotide triphosphate hydrolases"/>
    <property type="match status" value="1"/>
</dbReference>
<name>A0A371JBN6_9FIRM</name>
<dbReference type="InterPro" id="IPR050678">
    <property type="entry name" value="DNA_Partitioning_ATPase"/>
</dbReference>
<evidence type="ECO:0000313" key="3">
    <source>
        <dbReference type="Proteomes" id="UP000216411"/>
    </source>
</evidence>
<dbReference type="CDD" id="cd02042">
    <property type="entry name" value="ParAB_family"/>
    <property type="match status" value="1"/>
</dbReference>
<reference evidence="2 3" key="1">
    <citation type="journal article" date="2017" name="Genome Announc.">
        <title>Draft Genome Sequence of a Sporulating and Motile Strain of Lachnotalea glycerini Isolated from Water in Quebec City, Canada.</title>
        <authorList>
            <person name="Maheux A.F."/>
            <person name="Boudreau D.K."/>
            <person name="Berube E."/>
            <person name="Boissinot M."/>
            <person name="Raymond F."/>
            <person name="Brodeur S."/>
            <person name="Corbeil J."/>
            <person name="Isabel S."/>
            <person name="Omar R.F."/>
            <person name="Bergeron M.G."/>
        </authorList>
    </citation>
    <scope>NUCLEOTIDE SEQUENCE [LARGE SCALE GENOMIC DNA]</scope>
    <source>
        <strain evidence="2 3">CCRI-19302</strain>
    </source>
</reference>
<dbReference type="InterPro" id="IPR025669">
    <property type="entry name" value="AAA_dom"/>
</dbReference>
<dbReference type="RefSeq" id="WP_094375896.1">
    <property type="nucleotide sequence ID" value="NZ_NOKA02000046.1"/>
</dbReference>
<dbReference type="SUPFAM" id="SSF52540">
    <property type="entry name" value="P-loop containing nucleoside triphosphate hydrolases"/>
    <property type="match status" value="1"/>
</dbReference>
<comment type="caution">
    <text evidence="2">The sequence shown here is derived from an EMBL/GenBank/DDBJ whole genome shotgun (WGS) entry which is preliminary data.</text>
</comment>
<dbReference type="Pfam" id="PF13614">
    <property type="entry name" value="AAA_31"/>
    <property type="match status" value="1"/>
</dbReference>
<evidence type="ECO:0000313" key="2">
    <source>
        <dbReference type="EMBL" id="RDY30169.1"/>
    </source>
</evidence>